<comment type="similarity">
    <text evidence="4">Belongs to the CheB family.</text>
</comment>
<dbReference type="AlphaFoldDB" id="A0A4Q0I2P3"/>
<evidence type="ECO:0000256" key="6">
    <source>
        <dbReference type="PROSITE-ProRule" id="PRU00169"/>
    </source>
</evidence>
<organism evidence="9 10">
    <name type="scientific">Acetivibrio mesophilus</name>
    <dbReference type="NCBI Taxonomy" id="2487273"/>
    <lineage>
        <taxon>Bacteria</taxon>
        <taxon>Bacillati</taxon>
        <taxon>Bacillota</taxon>
        <taxon>Clostridia</taxon>
        <taxon>Eubacteriales</taxon>
        <taxon>Oscillospiraceae</taxon>
        <taxon>Acetivibrio</taxon>
    </lineage>
</organism>
<name>A0A4Q0I2P3_9FIRM</name>
<feature type="modified residue" description="4-aspartylphosphate" evidence="4 6">
    <location>
        <position position="56"/>
    </location>
</feature>
<dbReference type="InterPro" id="IPR011006">
    <property type="entry name" value="CheY-like_superfamily"/>
</dbReference>
<evidence type="ECO:0000256" key="1">
    <source>
        <dbReference type="ARBA" id="ARBA00022801"/>
    </source>
</evidence>
<comment type="catalytic activity">
    <reaction evidence="3 4">
        <text>[protein]-L-glutamate 5-O-methyl ester + H2O = L-glutamyl-[protein] + methanol + H(+)</text>
        <dbReference type="Rhea" id="RHEA:23236"/>
        <dbReference type="Rhea" id="RHEA-COMP:10208"/>
        <dbReference type="Rhea" id="RHEA-COMP:10311"/>
        <dbReference type="ChEBI" id="CHEBI:15377"/>
        <dbReference type="ChEBI" id="CHEBI:15378"/>
        <dbReference type="ChEBI" id="CHEBI:17790"/>
        <dbReference type="ChEBI" id="CHEBI:29973"/>
        <dbReference type="ChEBI" id="CHEBI:82795"/>
        <dbReference type="EC" id="3.1.1.61"/>
    </reaction>
</comment>
<dbReference type="CDD" id="cd17541">
    <property type="entry name" value="REC_CheB-like"/>
    <property type="match status" value="1"/>
</dbReference>
<comment type="PTM">
    <text evidence="4">Phosphorylated by CheA. Phosphorylation of the N-terminal regulatory domain activates the methylesterase activity.</text>
</comment>
<proteinExistence type="inferred from homology"/>
<comment type="function">
    <text evidence="2">May play the central regulatory role in sporulation. It may be an element of the effector pathway responsible for the activation of sporulation genes in response to nutritional stress. Spo0A may act in concert with spo0H (a sigma factor) to control the expression of some genes that are critical to the sporulation process.</text>
</comment>
<dbReference type="InterPro" id="IPR001789">
    <property type="entry name" value="Sig_transdc_resp-reg_receiver"/>
</dbReference>
<dbReference type="InterPro" id="IPR000673">
    <property type="entry name" value="Sig_transdc_resp-reg_Me-estase"/>
</dbReference>
<evidence type="ECO:0000256" key="2">
    <source>
        <dbReference type="ARBA" id="ARBA00024867"/>
    </source>
</evidence>
<dbReference type="Pfam" id="PF01339">
    <property type="entry name" value="CheB_methylest"/>
    <property type="match status" value="1"/>
</dbReference>
<feature type="active site" evidence="4 5">
    <location>
        <position position="208"/>
    </location>
</feature>
<sequence length="361" mass="40132">MQQYGVLVVDDSSFMRRCISLIIEKDPQLFIIGIARNGIEAIEKVQRLKPDIVTMDIEMPEMDGMTALKEIMNNCPVPVVMLSNRTDKDPETTFRALEAGAADFYLKRVLLEETVKPEIIKEFLDRLKAIAQKARKSEIEEKDEISNSENVSEILENILNMPEDSIEAKSGLADLLIIGCSTGGPSALQSILPRFPKETHVPIVVLQHMPPGFTKPLAERFDTICNLRVKEAEDGDILEAGNIYIAPAGYQTFLDKKTDGSIALRIEDCPFVESVYKPSINVTLDSAAPIYKERLLSVILTGMGNDGLVGCESVKKYNGRIIVEAEESCVVYGMPRVVYEAGLADVQVPLSNIFNKIMRYI</sequence>
<dbReference type="PANTHER" id="PTHR42872">
    <property type="entry name" value="PROTEIN-GLUTAMATE METHYLESTERASE/PROTEIN-GLUTAMINE GLUTAMINASE"/>
    <property type="match status" value="1"/>
</dbReference>
<dbReference type="GO" id="GO:0000156">
    <property type="term" value="F:phosphorelay response regulator activity"/>
    <property type="evidence" value="ECO:0007669"/>
    <property type="project" value="InterPro"/>
</dbReference>
<dbReference type="NCBIfam" id="NF001965">
    <property type="entry name" value="PRK00742.1"/>
    <property type="match status" value="1"/>
</dbReference>
<comment type="caution">
    <text evidence="9">The sequence shown here is derived from an EMBL/GenBank/DDBJ whole genome shotgun (WGS) entry which is preliminary data.</text>
</comment>
<feature type="active site" evidence="4 5">
    <location>
        <position position="306"/>
    </location>
</feature>
<accession>A0A4Q0I2P3</accession>
<dbReference type="GO" id="GO:0005737">
    <property type="term" value="C:cytoplasm"/>
    <property type="evidence" value="ECO:0007669"/>
    <property type="project" value="UniProtKB-SubCell"/>
</dbReference>
<gene>
    <name evidence="4" type="primary">cheB</name>
    <name evidence="9" type="ORF">EFD62_11890</name>
</gene>
<protein>
    <recommendedName>
        <fullName evidence="4">Protein-glutamate methylesterase/protein-glutamine glutaminase</fullName>
        <ecNumber evidence="4">3.1.1.61</ecNumber>
        <ecNumber evidence="4">3.5.1.44</ecNumber>
    </recommendedName>
</protein>
<dbReference type="EMBL" id="RLII01000017">
    <property type="protein sequence ID" value="RXE58478.1"/>
    <property type="molecule type" value="Genomic_DNA"/>
</dbReference>
<feature type="domain" description="CheB-type methylesterase" evidence="8">
    <location>
        <begin position="168"/>
        <end position="361"/>
    </location>
</feature>
<dbReference type="PROSITE" id="PS50110">
    <property type="entry name" value="RESPONSE_REGULATORY"/>
    <property type="match status" value="1"/>
</dbReference>
<reference evidence="10" key="1">
    <citation type="submission" date="2018-11" db="EMBL/GenBank/DDBJ databases">
        <title>Genome sequencing of a novel mesophilic and cellulolytic organism within the genus Hungateiclostridium.</title>
        <authorList>
            <person name="Rettenmaier R."/>
            <person name="Liebl W."/>
            <person name="Zverlov V."/>
        </authorList>
    </citation>
    <scope>NUCLEOTIDE SEQUENCE [LARGE SCALE GENOMIC DNA]</scope>
    <source>
        <strain evidence="10">N2K1</strain>
    </source>
</reference>
<dbReference type="OrthoDB" id="9793421at2"/>
<dbReference type="HAMAP" id="MF_00099">
    <property type="entry name" value="CheB_chemtxs"/>
    <property type="match status" value="1"/>
</dbReference>
<comment type="subcellular location">
    <subcellularLocation>
        <location evidence="4">Cytoplasm</location>
    </subcellularLocation>
</comment>
<keyword evidence="1 4" id="KW-0378">Hydrolase</keyword>
<dbReference type="Gene3D" id="3.40.50.2300">
    <property type="match status" value="1"/>
</dbReference>
<dbReference type="Gene3D" id="3.40.50.180">
    <property type="entry name" value="Methylesterase CheB, C-terminal domain"/>
    <property type="match status" value="1"/>
</dbReference>
<dbReference type="Pfam" id="PF00072">
    <property type="entry name" value="Response_reg"/>
    <property type="match status" value="1"/>
</dbReference>
<evidence type="ECO:0000259" key="7">
    <source>
        <dbReference type="PROSITE" id="PS50110"/>
    </source>
</evidence>
<dbReference type="EC" id="3.5.1.44" evidence="4"/>
<comment type="function">
    <text evidence="4">Involved in chemotaxis. Part of a chemotaxis signal transduction system that modulates chemotaxis in response to various stimuli. Catalyzes the demethylation of specific methylglutamate residues introduced into the chemoreceptors (methyl-accepting chemotaxis proteins or MCP) by CheR. Also mediates the irreversible deamidation of specific glutamine residues to glutamic acid.</text>
</comment>
<comment type="catalytic activity">
    <reaction evidence="4">
        <text>L-glutaminyl-[protein] + H2O = L-glutamyl-[protein] + NH4(+)</text>
        <dbReference type="Rhea" id="RHEA:16441"/>
        <dbReference type="Rhea" id="RHEA-COMP:10207"/>
        <dbReference type="Rhea" id="RHEA-COMP:10208"/>
        <dbReference type="ChEBI" id="CHEBI:15377"/>
        <dbReference type="ChEBI" id="CHEBI:28938"/>
        <dbReference type="ChEBI" id="CHEBI:29973"/>
        <dbReference type="ChEBI" id="CHEBI:30011"/>
        <dbReference type="EC" id="3.5.1.44"/>
    </reaction>
</comment>
<keyword evidence="4" id="KW-0963">Cytoplasm</keyword>
<dbReference type="InterPro" id="IPR008248">
    <property type="entry name" value="CheB-like"/>
</dbReference>
<evidence type="ECO:0000259" key="8">
    <source>
        <dbReference type="PROSITE" id="PS50122"/>
    </source>
</evidence>
<dbReference type="SUPFAM" id="SSF52738">
    <property type="entry name" value="Methylesterase CheB, C-terminal domain"/>
    <property type="match status" value="1"/>
</dbReference>
<evidence type="ECO:0000256" key="4">
    <source>
        <dbReference type="HAMAP-Rule" id="MF_00099"/>
    </source>
</evidence>
<keyword evidence="4 5" id="KW-0145">Chemotaxis</keyword>
<comment type="domain">
    <text evidence="4">Contains a C-terminal catalytic domain, and an N-terminal region which modulates catalytic activity.</text>
</comment>
<feature type="domain" description="Response regulatory" evidence="7">
    <location>
        <begin position="5"/>
        <end position="122"/>
    </location>
</feature>
<dbReference type="GO" id="GO:0050568">
    <property type="term" value="F:protein-glutamine glutaminase activity"/>
    <property type="evidence" value="ECO:0007669"/>
    <property type="project" value="UniProtKB-UniRule"/>
</dbReference>
<dbReference type="GO" id="GO:0006935">
    <property type="term" value="P:chemotaxis"/>
    <property type="evidence" value="ECO:0007669"/>
    <property type="project" value="UniProtKB-UniRule"/>
</dbReference>
<dbReference type="PIRSF" id="PIRSF000876">
    <property type="entry name" value="RR_chemtxs_CheB"/>
    <property type="match status" value="1"/>
</dbReference>
<keyword evidence="4 6" id="KW-0597">Phosphoprotein</keyword>
<dbReference type="InterPro" id="IPR035909">
    <property type="entry name" value="CheB_C"/>
</dbReference>
<dbReference type="Proteomes" id="UP000289166">
    <property type="component" value="Unassembled WGS sequence"/>
</dbReference>
<dbReference type="PROSITE" id="PS50122">
    <property type="entry name" value="CHEB"/>
    <property type="match status" value="1"/>
</dbReference>
<evidence type="ECO:0000313" key="9">
    <source>
        <dbReference type="EMBL" id="RXE58478.1"/>
    </source>
</evidence>
<dbReference type="SMART" id="SM00448">
    <property type="entry name" value="REC"/>
    <property type="match status" value="1"/>
</dbReference>
<evidence type="ECO:0000256" key="5">
    <source>
        <dbReference type="PROSITE-ProRule" id="PRU00050"/>
    </source>
</evidence>
<dbReference type="CDD" id="cd16432">
    <property type="entry name" value="CheB_Rec"/>
    <property type="match status" value="1"/>
</dbReference>
<dbReference type="SUPFAM" id="SSF52172">
    <property type="entry name" value="CheY-like"/>
    <property type="match status" value="1"/>
</dbReference>
<feature type="active site" evidence="4 5">
    <location>
        <position position="181"/>
    </location>
</feature>
<dbReference type="EC" id="3.1.1.61" evidence="4"/>
<evidence type="ECO:0000256" key="3">
    <source>
        <dbReference type="ARBA" id="ARBA00048267"/>
    </source>
</evidence>
<dbReference type="PANTHER" id="PTHR42872:SF3">
    <property type="entry name" value="PROTEIN-GLUTAMATE METHYLESTERASE_PROTEIN-GLUTAMINE GLUTAMINASE 1"/>
    <property type="match status" value="1"/>
</dbReference>
<keyword evidence="10" id="KW-1185">Reference proteome</keyword>
<dbReference type="GO" id="GO:0008984">
    <property type="term" value="F:protein-glutamate methylesterase activity"/>
    <property type="evidence" value="ECO:0007669"/>
    <property type="project" value="UniProtKB-UniRule"/>
</dbReference>
<evidence type="ECO:0000313" key="10">
    <source>
        <dbReference type="Proteomes" id="UP000289166"/>
    </source>
</evidence>
<dbReference type="RefSeq" id="WP_128706186.1">
    <property type="nucleotide sequence ID" value="NZ_RLII01000017.1"/>
</dbReference>